<proteinExistence type="predicted"/>
<feature type="compositionally biased region" description="Basic residues" evidence="1">
    <location>
        <begin position="644"/>
        <end position="656"/>
    </location>
</feature>
<evidence type="ECO:0000259" key="2">
    <source>
        <dbReference type="Pfam" id="PF13625"/>
    </source>
</evidence>
<dbReference type="EMBL" id="BSDI01000004">
    <property type="protein sequence ID" value="GLH95853.1"/>
    <property type="molecule type" value="Genomic_DNA"/>
</dbReference>
<keyword evidence="4" id="KW-1185">Reference proteome</keyword>
<dbReference type="Pfam" id="PF13625">
    <property type="entry name" value="Helicase_C_3"/>
    <property type="match status" value="1"/>
</dbReference>
<evidence type="ECO:0000256" key="1">
    <source>
        <dbReference type="SAM" id="MobiDB-lite"/>
    </source>
</evidence>
<evidence type="ECO:0000313" key="3">
    <source>
        <dbReference type="EMBL" id="GLH95853.1"/>
    </source>
</evidence>
<dbReference type="Proteomes" id="UP001144280">
    <property type="component" value="Unassembled WGS sequence"/>
</dbReference>
<gene>
    <name evidence="3" type="ORF">Pa4123_11250</name>
</gene>
<comment type="caution">
    <text evidence="3">The sequence shown here is derived from an EMBL/GenBank/DDBJ whole genome shotgun (WGS) entry which is preliminary data.</text>
</comment>
<sequence>MLVASPLVRWLATLDAGELEAILTRRPDTMAAPAVTSLAELAGRLQDGESVSVAIGTLPRPALQLIEVMQAFGPPAVGADQLAAAVGRAPDDPELAATLRVLAQRALMWPDGDTLRMAGPLWTAFEYPLNLGAPVKRLLEGYPMSELHEVAIALGLPGGRTRQKTWTEVCAALADGERVAALVASAPDGARELLTAIAWRGPLVAMPAYDRPTTGPLAWALRHGLLFSDGWQHAQMPGEVGMAIRGPGWRAPFEPQPPTVRLAPAPADAVAREAAAAASAAVEQAAAVFGAAPVALLKSGGVGTRELRRLAKSAGCGESQVRLWLELGYAAGLLGMAEAQVLPTNAYDTWCAASPAARLQPLLRAWSLLPAAPLVADAGPTLMRDEVGLAAYDLRPALLDALADLPDGQGAGDGLAEMLGWRSPLLADPEEPLLDALWEEARLVGAVAHGALTPLGRALVDDDQAGLAGAAEELLPPAVSEALFQNDLTAVVPGAPAAALADLLDDTATRESRGGAITWRFSAASVRTALDAGRTPEALVDALRSVAVGGALPQVLEYLVADVGRQHGRLRAREVSCVLYADDPALVAEVAGARALRPLGLTVLAPTVLTSTRPLGETLAALRSAGYAPIGEDASGAAAIERPARRRAPAPRRRPSRAAALTIKPAELAALIAAP</sequence>
<feature type="region of interest" description="Disordered" evidence="1">
    <location>
        <begin position="638"/>
        <end position="657"/>
    </location>
</feature>
<feature type="domain" description="Helicase XPB/Ssl2 N-terminal" evidence="2">
    <location>
        <begin position="483"/>
        <end position="604"/>
    </location>
</feature>
<reference evidence="3" key="1">
    <citation type="submission" date="2022-12" db="EMBL/GenBank/DDBJ databases">
        <title>New Phytohabitans aurantiacus sp. RD004123 nov., an actinomycete isolated from soil.</title>
        <authorList>
            <person name="Triningsih D.W."/>
            <person name="Harunari E."/>
            <person name="Igarashi Y."/>
        </authorList>
    </citation>
    <scope>NUCLEOTIDE SEQUENCE</scope>
    <source>
        <strain evidence="3">RD004123</strain>
    </source>
</reference>
<name>A0ABQ5QN61_9ACTN</name>
<protein>
    <recommendedName>
        <fullName evidence="2">Helicase XPB/Ssl2 N-terminal domain-containing protein</fullName>
    </recommendedName>
</protein>
<evidence type="ECO:0000313" key="4">
    <source>
        <dbReference type="Proteomes" id="UP001144280"/>
    </source>
</evidence>
<organism evidence="3 4">
    <name type="scientific">Phytohabitans aurantiacus</name>
    <dbReference type="NCBI Taxonomy" id="3016789"/>
    <lineage>
        <taxon>Bacteria</taxon>
        <taxon>Bacillati</taxon>
        <taxon>Actinomycetota</taxon>
        <taxon>Actinomycetes</taxon>
        <taxon>Micromonosporales</taxon>
        <taxon>Micromonosporaceae</taxon>
    </lineage>
</organism>
<accession>A0ABQ5QN61</accession>
<dbReference type="InterPro" id="IPR032830">
    <property type="entry name" value="XPB/Ssl2_N"/>
</dbReference>